<accession>A0A6J5GZ32</accession>
<gene>
    <name evidence="2" type="ORF">LMG28688_06852</name>
</gene>
<sequence length="137" mass="14469">MKTQNTLNVTLLAPGSTIEGNFILDHGVSLFGIVDGNVISNEGLLHVGVGGLVKGQVEGEHVRVDGTVEGDLRARGSLEINGRVRGNIFYCGTIRLGERASLEGQLKRVARELTIEGPASVQEPSNVQHLARATSSA</sequence>
<evidence type="ECO:0008006" key="4">
    <source>
        <dbReference type="Google" id="ProtNLM"/>
    </source>
</evidence>
<dbReference type="EMBL" id="CADIKL010000061">
    <property type="protein sequence ID" value="CAB3808821.1"/>
    <property type="molecule type" value="Genomic_DNA"/>
</dbReference>
<evidence type="ECO:0000313" key="3">
    <source>
        <dbReference type="Proteomes" id="UP000494119"/>
    </source>
</evidence>
<dbReference type="PANTHER" id="PTHR35024">
    <property type="entry name" value="HYPOTHETICAL CYTOSOLIC PROTEIN"/>
    <property type="match status" value="1"/>
</dbReference>
<evidence type="ECO:0000313" key="2">
    <source>
        <dbReference type="EMBL" id="CAB3808821.1"/>
    </source>
</evidence>
<proteinExistence type="inferred from homology"/>
<dbReference type="InterPro" id="IPR007607">
    <property type="entry name" value="BacA/B"/>
</dbReference>
<keyword evidence="3" id="KW-1185">Reference proteome</keyword>
<organism evidence="2 3">
    <name type="scientific">Paraburkholderia caffeinitolerans</name>
    <dbReference type="NCBI Taxonomy" id="1723730"/>
    <lineage>
        <taxon>Bacteria</taxon>
        <taxon>Pseudomonadati</taxon>
        <taxon>Pseudomonadota</taxon>
        <taxon>Betaproteobacteria</taxon>
        <taxon>Burkholderiales</taxon>
        <taxon>Burkholderiaceae</taxon>
        <taxon>Paraburkholderia</taxon>
    </lineage>
</organism>
<dbReference type="Pfam" id="PF04519">
    <property type="entry name" value="Bactofilin"/>
    <property type="match status" value="1"/>
</dbReference>
<dbReference type="AlphaFoldDB" id="A0A6J5GZ32"/>
<dbReference type="RefSeq" id="WP_175198277.1">
    <property type="nucleotide sequence ID" value="NZ_CADIKL010000061.1"/>
</dbReference>
<dbReference type="PANTHER" id="PTHR35024:SF4">
    <property type="entry name" value="POLYMER-FORMING CYTOSKELETAL PROTEIN"/>
    <property type="match status" value="1"/>
</dbReference>
<name>A0A6J5GZ32_9BURK</name>
<reference evidence="2 3" key="1">
    <citation type="submission" date="2020-04" db="EMBL/GenBank/DDBJ databases">
        <authorList>
            <person name="De Canck E."/>
        </authorList>
    </citation>
    <scope>NUCLEOTIDE SEQUENCE [LARGE SCALE GENOMIC DNA]</scope>
    <source>
        <strain evidence="2 3">LMG 28688</strain>
    </source>
</reference>
<comment type="similarity">
    <text evidence="1">Belongs to the bactofilin family.</text>
</comment>
<protein>
    <recommendedName>
        <fullName evidence="4">Polymer-forming cytoskeletal</fullName>
    </recommendedName>
</protein>
<evidence type="ECO:0000256" key="1">
    <source>
        <dbReference type="ARBA" id="ARBA00044755"/>
    </source>
</evidence>
<dbReference type="Proteomes" id="UP000494119">
    <property type="component" value="Unassembled WGS sequence"/>
</dbReference>